<evidence type="ECO:0000313" key="2">
    <source>
        <dbReference type="Proteomes" id="UP001157418"/>
    </source>
</evidence>
<dbReference type="AlphaFoldDB" id="A0AAU9MFE8"/>
<accession>A0AAU9MFE8</accession>
<evidence type="ECO:0000313" key="1">
    <source>
        <dbReference type="EMBL" id="CAH1425242.1"/>
    </source>
</evidence>
<name>A0AAU9MFE8_9ASTR</name>
<dbReference type="Proteomes" id="UP001157418">
    <property type="component" value="Unassembled WGS sequence"/>
</dbReference>
<gene>
    <name evidence="1" type="ORF">LVIROSA_LOCUS12395</name>
</gene>
<dbReference type="EMBL" id="CAKMRJ010002223">
    <property type="protein sequence ID" value="CAH1425242.1"/>
    <property type="molecule type" value="Genomic_DNA"/>
</dbReference>
<proteinExistence type="predicted"/>
<protein>
    <submittedName>
        <fullName evidence="1">Uncharacterized protein</fullName>
    </submittedName>
</protein>
<reference evidence="1 2" key="1">
    <citation type="submission" date="2022-01" db="EMBL/GenBank/DDBJ databases">
        <authorList>
            <person name="Xiong W."/>
            <person name="Schranz E."/>
        </authorList>
    </citation>
    <scope>NUCLEOTIDE SEQUENCE [LARGE SCALE GENOMIC DNA]</scope>
</reference>
<keyword evidence="2" id="KW-1185">Reference proteome</keyword>
<comment type="caution">
    <text evidence="1">The sequence shown here is derived from an EMBL/GenBank/DDBJ whole genome shotgun (WGS) entry which is preliminary data.</text>
</comment>
<organism evidence="1 2">
    <name type="scientific">Lactuca virosa</name>
    <dbReference type="NCBI Taxonomy" id="75947"/>
    <lineage>
        <taxon>Eukaryota</taxon>
        <taxon>Viridiplantae</taxon>
        <taxon>Streptophyta</taxon>
        <taxon>Embryophyta</taxon>
        <taxon>Tracheophyta</taxon>
        <taxon>Spermatophyta</taxon>
        <taxon>Magnoliopsida</taxon>
        <taxon>eudicotyledons</taxon>
        <taxon>Gunneridae</taxon>
        <taxon>Pentapetalae</taxon>
        <taxon>asterids</taxon>
        <taxon>campanulids</taxon>
        <taxon>Asterales</taxon>
        <taxon>Asteraceae</taxon>
        <taxon>Cichorioideae</taxon>
        <taxon>Cichorieae</taxon>
        <taxon>Lactucinae</taxon>
        <taxon>Lactuca</taxon>
    </lineage>
</organism>
<sequence>MDDEESSEEDGGKEKYLMAHIDVPVTDKESKGSSTFEVDMAKSIEYSKIQDWDSLSLYQHLKTPPHPVT</sequence>